<reference evidence="1" key="1">
    <citation type="submission" date="2023-05" db="EMBL/GenBank/DDBJ databases">
        <authorList>
            <person name="Zhang X."/>
        </authorList>
    </citation>
    <scope>NUCLEOTIDE SEQUENCE</scope>
    <source>
        <strain evidence="1">YF14B1</strain>
    </source>
</reference>
<sequence>MKIIDLSATIYHNMEVYPGDPQVRINIVHTYQTHEWELRELSMGTHTGTHVDAFSHMHVGGQTIDKIPLEKFCGKAWVANPQDIFPKQCGLVFREEANIDLLEKIIAAQPPFVAGVITADLERELLRQEIITYTDLVNLDLLPVDQSFLFYGFPLKIKDGDGSPVRAVAILE</sequence>
<name>A0AAE3QNP9_9BACT</name>
<dbReference type="GO" id="GO:0019441">
    <property type="term" value="P:L-tryptophan catabolic process to kynurenine"/>
    <property type="evidence" value="ECO:0007669"/>
    <property type="project" value="InterPro"/>
</dbReference>
<dbReference type="PANTHER" id="PTHR31118">
    <property type="entry name" value="CYCLASE-LIKE PROTEIN 2"/>
    <property type="match status" value="1"/>
</dbReference>
<comment type="caution">
    <text evidence="1">The sequence shown here is derived from an EMBL/GenBank/DDBJ whole genome shotgun (WGS) entry which is preliminary data.</text>
</comment>
<dbReference type="Proteomes" id="UP001241110">
    <property type="component" value="Unassembled WGS sequence"/>
</dbReference>
<dbReference type="SUPFAM" id="SSF102198">
    <property type="entry name" value="Putative cyclase"/>
    <property type="match status" value="1"/>
</dbReference>
<dbReference type="InterPro" id="IPR007325">
    <property type="entry name" value="KFase/CYL"/>
</dbReference>
<accession>A0AAE3QNP9</accession>
<proteinExistence type="predicted"/>
<dbReference type="RefSeq" id="WP_313982036.1">
    <property type="nucleotide sequence ID" value="NZ_JASJOS010000008.1"/>
</dbReference>
<dbReference type="Gene3D" id="3.50.30.50">
    <property type="entry name" value="Putative cyclase"/>
    <property type="match status" value="2"/>
</dbReference>
<evidence type="ECO:0000313" key="2">
    <source>
        <dbReference type="Proteomes" id="UP001241110"/>
    </source>
</evidence>
<organism evidence="1 2">
    <name type="scientific">Xanthocytophaga flava</name>
    <dbReference type="NCBI Taxonomy" id="3048013"/>
    <lineage>
        <taxon>Bacteria</taxon>
        <taxon>Pseudomonadati</taxon>
        <taxon>Bacteroidota</taxon>
        <taxon>Cytophagia</taxon>
        <taxon>Cytophagales</taxon>
        <taxon>Rhodocytophagaceae</taxon>
        <taxon>Xanthocytophaga</taxon>
    </lineage>
</organism>
<dbReference type="GO" id="GO:0004061">
    <property type="term" value="F:arylformamidase activity"/>
    <property type="evidence" value="ECO:0007669"/>
    <property type="project" value="InterPro"/>
</dbReference>
<protein>
    <submittedName>
        <fullName evidence="1">Cyclase family protein</fullName>
    </submittedName>
</protein>
<gene>
    <name evidence="1" type="ORF">QNI16_19585</name>
</gene>
<dbReference type="EMBL" id="JASJOS010000008">
    <property type="protein sequence ID" value="MDJ1482712.1"/>
    <property type="molecule type" value="Genomic_DNA"/>
</dbReference>
<dbReference type="Pfam" id="PF04199">
    <property type="entry name" value="Cyclase"/>
    <property type="match status" value="1"/>
</dbReference>
<dbReference type="PANTHER" id="PTHR31118:SF12">
    <property type="entry name" value="CYCLASE-LIKE PROTEIN 2"/>
    <property type="match status" value="1"/>
</dbReference>
<dbReference type="AlphaFoldDB" id="A0AAE3QNP9"/>
<evidence type="ECO:0000313" key="1">
    <source>
        <dbReference type="EMBL" id="MDJ1482712.1"/>
    </source>
</evidence>
<dbReference type="InterPro" id="IPR037175">
    <property type="entry name" value="KFase_sf"/>
</dbReference>